<keyword evidence="3" id="KW-0809">Transit peptide</keyword>
<keyword evidence="5" id="KW-0496">Mitochondrion</keyword>
<dbReference type="SUPFAM" id="SSF52540">
    <property type="entry name" value="P-loop containing nucleoside triphosphate hydrolases"/>
    <property type="match status" value="1"/>
</dbReference>
<evidence type="ECO:0000313" key="10">
    <source>
        <dbReference type="Proteomes" id="UP000015241"/>
    </source>
</evidence>
<evidence type="ECO:0000256" key="3">
    <source>
        <dbReference type="ARBA" id="ARBA00022946"/>
    </source>
</evidence>
<dbReference type="FunCoup" id="S8FP50">
    <property type="interactions" value="34"/>
</dbReference>
<dbReference type="AlphaFoldDB" id="S8FP50"/>
<evidence type="ECO:0000256" key="2">
    <source>
        <dbReference type="ARBA" id="ARBA00009863"/>
    </source>
</evidence>
<evidence type="ECO:0000256" key="1">
    <source>
        <dbReference type="ARBA" id="ARBA00004173"/>
    </source>
</evidence>
<dbReference type="HOGENOM" id="CLU_042567_0_1_1"/>
<comment type="similarity">
    <text evidence="2">Belongs to the mitochondrion-specific ribosomal protein mS29 family.</text>
</comment>
<dbReference type="Proteomes" id="UP000015241">
    <property type="component" value="Unassembled WGS sequence"/>
</dbReference>
<evidence type="ECO:0000256" key="8">
    <source>
        <dbReference type="SAM" id="MobiDB-lite"/>
    </source>
</evidence>
<dbReference type="Gene3D" id="3.40.50.300">
    <property type="entry name" value="P-loop containing nucleotide triphosphate hydrolases"/>
    <property type="match status" value="1"/>
</dbReference>
<dbReference type="InterPro" id="IPR019368">
    <property type="entry name" value="Ribosomal_mS29"/>
</dbReference>
<dbReference type="InParanoid" id="S8FP50"/>
<feature type="compositionally biased region" description="Polar residues" evidence="8">
    <location>
        <begin position="37"/>
        <end position="47"/>
    </location>
</feature>
<evidence type="ECO:0000256" key="7">
    <source>
        <dbReference type="ARBA" id="ARBA00035140"/>
    </source>
</evidence>
<accession>S8FP50</accession>
<dbReference type="InterPro" id="IPR027417">
    <property type="entry name" value="P-loop_NTPase"/>
</dbReference>
<gene>
    <name evidence="9" type="ORF">FOMPIDRAFT_1022642</name>
</gene>
<name>S8FP50_FOMSC</name>
<dbReference type="GO" id="GO:0005763">
    <property type="term" value="C:mitochondrial small ribosomal subunit"/>
    <property type="evidence" value="ECO:0007669"/>
    <property type="project" value="TreeGrafter"/>
</dbReference>
<evidence type="ECO:0000256" key="5">
    <source>
        <dbReference type="ARBA" id="ARBA00023128"/>
    </source>
</evidence>
<dbReference type="PANTHER" id="PTHR12810">
    <property type="entry name" value="MITOCHONDRIAL 28S RIBOSOMAL PROTEIN S29"/>
    <property type="match status" value="1"/>
</dbReference>
<keyword evidence="6" id="KW-0687">Ribonucleoprotein</keyword>
<feature type="region of interest" description="Disordered" evidence="8">
    <location>
        <begin position="30"/>
        <end position="71"/>
    </location>
</feature>
<dbReference type="STRING" id="743788.S8FP50"/>
<organism evidence="9 10">
    <name type="scientific">Fomitopsis schrenkii</name>
    <name type="common">Brown rot fungus</name>
    <dbReference type="NCBI Taxonomy" id="2126942"/>
    <lineage>
        <taxon>Eukaryota</taxon>
        <taxon>Fungi</taxon>
        <taxon>Dikarya</taxon>
        <taxon>Basidiomycota</taxon>
        <taxon>Agaricomycotina</taxon>
        <taxon>Agaricomycetes</taxon>
        <taxon>Polyporales</taxon>
        <taxon>Fomitopsis</taxon>
    </lineage>
</organism>
<dbReference type="EMBL" id="KE504132">
    <property type="protein sequence ID" value="EPT03056.1"/>
    <property type="molecule type" value="Genomic_DNA"/>
</dbReference>
<evidence type="ECO:0000313" key="9">
    <source>
        <dbReference type="EMBL" id="EPT03056.1"/>
    </source>
</evidence>
<dbReference type="eggNOG" id="KOG3928">
    <property type="taxonomic scope" value="Eukaryota"/>
</dbReference>
<comment type="subcellular location">
    <subcellularLocation>
        <location evidence="1">Mitochondrion</location>
    </subcellularLocation>
</comment>
<dbReference type="OrthoDB" id="274828at2759"/>
<dbReference type="Pfam" id="PF10236">
    <property type="entry name" value="DAP3"/>
    <property type="match status" value="1"/>
</dbReference>
<reference evidence="9 10" key="1">
    <citation type="journal article" date="2012" name="Science">
        <title>The Paleozoic origin of enzymatic lignin decomposition reconstructed from 31 fungal genomes.</title>
        <authorList>
            <person name="Floudas D."/>
            <person name="Binder M."/>
            <person name="Riley R."/>
            <person name="Barry K."/>
            <person name="Blanchette R.A."/>
            <person name="Henrissat B."/>
            <person name="Martinez A.T."/>
            <person name="Otillar R."/>
            <person name="Spatafora J.W."/>
            <person name="Yadav J.S."/>
            <person name="Aerts A."/>
            <person name="Benoit I."/>
            <person name="Boyd A."/>
            <person name="Carlson A."/>
            <person name="Copeland A."/>
            <person name="Coutinho P.M."/>
            <person name="de Vries R.P."/>
            <person name="Ferreira P."/>
            <person name="Findley K."/>
            <person name="Foster B."/>
            <person name="Gaskell J."/>
            <person name="Glotzer D."/>
            <person name="Gorecki P."/>
            <person name="Heitman J."/>
            <person name="Hesse C."/>
            <person name="Hori C."/>
            <person name="Igarashi K."/>
            <person name="Jurgens J.A."/>
            <person name="Kallen N."/>
            <person name="Kersten P."/>
            <person name="Kohler A."/>
            <person name="Kuees U."/>
            <person name="Kumar T.K.A."/>
            <person name="Kuo A."/>
            <person name="LaButti K."/>
            <person name="Larrondo L.F."/>
            <person name="Lindquist E."/>
            <person name="Ling A."/>
            <person name="Lombard V."/>
            <person name="Lucas S."/>
            <person name="Lundell T."/>
            <person name="Martin R."/>
            <person name="McLaughlin D.J."/>
            <person name="Morgenstern I."/>
            <person name="Morin E."/>
            <person name="Murat C."/>
            <person name="Nagy L.G."/>
            <person name="Nolan M."/>
            <person name="Ohm R.A."/>
            <person name="Patyshakuliyeva A."/>
            <person name="Rokas A."/>
            <person name="Ruiz-Duenas F.J."/>
            <person name="Sabat G."/>
            <person name="Salamov A."/>
            <person name="Samejima M."/>
            <person name="Schmutz J."/>
            <person name="Slot J.C."/>
            <person name="St John F."/>
            <person name="Stenlid J."/>
            <person name="Sun H."/>
            <person name="Sun S."/>
            <person name="Syed K."/>
            <person name="Tsang A."/>
            <person name="Wiebenga A."/>
            <person name="Young D."/>
            <person name="Pisabarro A."/>
            <person name="Eastwood D.C."/>
            <person name="Martin F."/>
            <person name="Cullen D."/>
            <person name="Grigoriev I.V."/>
            <person name="Hibbett D.S."/>
        </authorList>
    </citation>
    <scope>NUCLEOTIDE SEQUENCE</scope>
    <source>
        <strain evidence="10">FP-58527</strain>
    </source>
</reference>
<dbReference type="PANTHER" id="PTHR12810:SF0">
    <property type="entry name" value="SMALL RIBOSOMAL SUBUNIT PROTEIN MS29"/>
    <property type="match status" value="1"/>
</dbReference>
<evidence type="ECO:0000256" key="6">
    <source>
        <dbReference type="ARBA" id="ARBA00023274"/>
    </source>
</evidence>
<keyword evidence="10" id="KW-1185">Reference proteome</keyword>
<keyword evidence="4" id="KW-0689">Ribosomal protein</keyword>
<protein>
    <recommendedName>
        <fullName evidence="7">Small ribosomal subunit protein mS29</fullName>
    </recommendedName>
</protein>
<evidence type="ECO:0000256" key="4">
    <source>
        <dbReference type="ARBA" id="ARBA00022980"/>
    </source>
</evidence>
<dbReference type="GO" id="GO:0003735">
    <property type="term" value="F:structural constituent of ribosome"/>
    <property type="evidence" value="ECO:0007669"/>
    <property type="project" value="TreeGrafter"/>
</dbReference>
<proteinExistence type="inferred from homology"/>
<sequence>MSAISTRRFAQSLPKLSCLSLIGQTRSYAVPAARKTAPSSATTTNSFKPKKKRKEGRKLPSGPPSYKPMPVNQLTNSIFKTDQRVELQLPVFSPEVMKESSVGKALAFPTSQNEALRAFGVPDSILRDFRVLSRPCSVIRDVTVRSFDVLDAASNKSSRDTRLVMTGPSGCGKSYLLLQMVEYATHSNWIVLYVSRGVKLVDSSSDYTYDARTQTYLQPEYSDQLLRRFLSVNEQLIRDLKTGEAHALEDGTVPAGTPLVNLVKAGAEKPGNAPLVLAALMNELSQQTQYPVLLAVDDIQALYGYSTYRDLHYRQLMAQHLAIPRMILEFASGRKAFPRGAVIGAEGTQNTTFRMPVELREALGLPEMRPAGPYTKRSPEIVEFARGIKNFPVPPRITIGEAASLFEVWMQDKALHSGEVRVESESRCAPNDELFMSKYAESDGNARAFIWNGLLATQSTL</sequence>
<feature type="non-terminal residue" evidence="9">
    <location>
        <position position="1"/>
    </location>
</feature>